<accession>A0A553NWI0</accession>
<gene>
    <name evidence="2" type="ORF">DNTS_006020</name>
</gene>
<dbReference type="EMBL" id="SRMA01026779">
    <property type="protein sequence ID" value="TRY69790.1"/>
    <property type="molecule type" value="Genomic_DNA"/>
</dbReference>
<evidence type="ECO:0000256" key="1">
    <source>
        <dbReference type="SAM" id="MobiDB-lite"/>
    </source>
</evidence>
<proteinExistence type="predicted"/>
<dbReference type="AlphaFoldDB" id="A0A553NWI0"/>
<evidence type="ECO:0000313" key="2">
    <source>
        <dbReference type="EMBL" id="TRY69790.1"/>
    </source>
</evidence>
<dbReference type="Proteomes" id="UP000316079">
    <property type="component" value="Unassembled WGS sequence"/>
</dbReference>
<keyword evidence="3" id="KW-1185">Reference proteome</keyword>
<reference evidence="2 3" key="1">
    <citation type="journal article" date="2019" name="Sci. Data">
        <title>Hybrid genome assembly and annotation of Danionella translucida.</title>
        <authorList>
            <person name="Kadobianskyi M."/>
            <person name="Schulze L."/>
            <person name="Schuelke M."/>
            <person name="Judkewitz B."/>
        </authorList>
    </citation>
    <scope>NUCLEOTIDE SEQUENCE [LARGE SCALE GENOMIC DNA]</scope>
    <source>
        <strain evidence="2 3">Bolton</strain>
    </source>
</reference>
<sequence length="52" mass="5799">MPQSAQKTEPVSILQPQTTVNPDRVKQLLISGQEPQLLRLQPNGESRDMADN</sequence>
<feature type="region of interest" description="Disordered" evidence="1">
    <location>
        <begin position="31"/>
        <end position="52"/>
    </location>
</feature>
<protein>
    <submittedName>
        <fullName evidence="2">Uncharacterized protein</fullName>
    </submittedName>
</protein>
<dbReference type="OrthoDB" id="9950257at2759"/>
<feature type="region of interest" description="Disordered" evidence="1">
    <location>
        <begin position="1"/>
        <end position="20"/>
    </location>
</feature>
<organism evidence="2 3">
    <name type="scientific">Danionella cerebrum</name>
    <dbReference type="NCBI Taxonomy" id="2873325"/>
    <lineage>
        <taxon>Eukaryota</taxon>
        <taxon>Metazoa</taxon>
        <taxon>Chordata</taxon>
        <taxon>Craniata</taxon>
        <taxon>Vertebrata</taxon>
        <taxon>Euteleostomi</taxon>
        <taxon>Actinopterygii</taxon>
        <taxon>Neopterygii</taxon>
        <taxon>Teleostei</taxon>
        <taxon>Ostariophysi</taxon>
        <taxon>Cypriniformes</taxon>
        <taxon>Danionidae</taxon>
        <taxon>Danioninae</taxon>
        <taxon>Danionella</taxon>
    </lineage>
</organism>
<comment type="caution">
    <text evidence="2">The sequence shown here is derived from an EMBL/GenBank/DDBJ whole genome shotgun (WGS) entry which is preliminary data.</text>
</comment>
<name>A0A553NWI0_9TELE</name>
<evidence type="ECO:0000313" key="3">
    <source>
        <dbReference type="Proteomes" id="UP000316079"/>
    </source>
</evidence>